<dbReference type="AlphaFoldDB" id="A0AAV8X8P9"/>
<reference evidence="1" key="1">
    <citation type="journal article" date="2023" name="Insect Mol. Biol.">
        <title>Genome sequencing provides insights into the evolution of gene families encoding plant cell wall-degrading enzymes in longhorned beetles.</title>
        <authorList>
            <person name="Shin N.R."/>
            <person name="Okamura Y."/>
            <person name="Kirsch R."/>
            <person name="Pauchet Y."/>
        </authorList>
    </citation>
    <scope>NUCLEOTIDE SEQUENCE</scope>
    <source>
        <strain evidence="1">AMC_N1</strain>
    </source>
</reference>
<name>A0AAV8X8P9_9CUCU</name>
<evidence type="ECO:0000313" key="1">
    <source>
        <dbReference type="EMBL" id="KAJ8934811.1"/>
    </source>
</evidence>
<sequence length="272" mass="31471">MRLLYGGLNAFRLFKTKLDPAWLLRLISDAARTLCDVHHLESESRKILLGFCLNKSFKEAFVKAPVKANLVDLNLKLCAPFNLTIRMREFKPERKAQEEAAGPILSIIFGPDEPDSQFKGEKLQTIQAIQTSPLGGNKVDFGHRYSQRRQNQAIYNPEKLTHKNLFDNVTKHLRSLKALGEPTEHWDTLIIHIITSKLDNTTRREWESFELKQELPLMEDINKFLKQRCELLEKLESSIAEQMLLSTAVVRVRDARGKFAEMSRTIRQWLTE</sequence>
<accession>A0AAV8X8P9</accession>
<comment type="caution">
    <text evidence="1">The sequence shown here is derived from an EMBL/GenBank/DDBJ whole genome shotgun (WGS) entry which is preliminary data.</text>
</comment>
<protein>
    <submittedName>
        <fullName evidence="1">Uncharacterized protein</fullName>
    </submittedName>
</protein>
<dbReference type="Proteomes" id="UP001162162">
    <property type="component" value="Unassembled WGS sequence"/>
</dbReference>
<keyword evidence="2" id="KW-1185">Reference proteome</keyword>
<gene>
    <name evidence="1" type="ORF">NQ318_010225</name>
</gene>
<dbReference type="Pfam" id="PF03564">
    <property type="entry name" value="DUF1759"/>
    <property type="match status" value="1"/>
</dbReference>
<dbReference type="EMBL" id="JAPWTK010000978">
    <property type="protein sequence ID" value="KAJ8934811.1"/>
    <property type="molecule type" value="Genomic_DNA"/>
</dbReference>
<dbReference type="InterPro" id="IPR005312">
    <property type="entry name" value="DUF1759"/>
</dbReference>
<evidence type="ECO:0000313" key="2">
    <source>
        <dbReference type="Proteomes" id="UP001162162"/>
    </source>
</evidence>
<proteinExistence type="predicted"/>
<organism evidence="1 2">
    <name type="scientific">Aromia moschata</name>
    <dbReference type="NCBI Taxonomy" id="1265417"/>
    <lineage>
        <taxon>Eukaryota</taxon>
        <taxon>Metazoa</taxon>
        <taxon>Ecdysozoa</taxon>
        <taxon>Arthropoda</taxon>
        <taxon>Hexapoda</taxon>
        <taxon>Insecta</taxon>
        <taxon>Pterygota</taxon>
        <taxon>Neoptera</taxon>
        <taxon>Endopterygota</taxon>
        <taxon>Coleoptera</taxon>
        <taxon>Polyphaga</taxon>
        <taxon>Cucujiformia</taxon>
        <taxon>Chrysomeloidea</taxon>
        <taxon>Cerambycidae</taxon>
        <taxon>Cerambycinae</taxon>
        <taxon>Callichromatini</taxon>
        <taxon>Aromia</taxon>
    </lineage>
</organism>